<dbReference type="EMBL" id="OZ037945">
    <property type="protein sequence ID" value="CAL1701394.1"/>
    <property type="molecule type" value="Genomic_DNA"/>
</dbReference>
<sequence length="98" mass="10446">MSAQAAVSKQTTQVAQQSGVLAKLIMFSVTLAVAPLSSYFLSEKYLWNGNSTYAAITAIVAANLVLVLYIIMSVMEERAATPTPITPSAPPPESKKTR</sequence>
<proteinExistence type="predicted"/>
<evidence type="ECO:0000256" key="5">
    <source>
        <dbReference type="ARBA" id="ARBA00023329"/>
    </source>
</evidence>
<dbReference type="Proteomes" id="UP001497453">
    <property type="component" value="Chromosome 2"/>
</dbReference>
<evidence type="ECO:0000256" key="2">
    <source>
        <dbReference type="ARBA" id="ARBA00022824"/>
    </source>
</evidence>
<keyword evidence="4 6" id="KW-0472">Membrane</keyword>
<keyword evidence="1 6" id="KW-0812">Transmembrane</keyword>
<keyword evidence="3 6" id="KW-1133">Transmembrane helix</keyword>
<evidence type="ECO:0000256" key="4">
    <source>
        <dbReference type="ARBA" id="ARBA00023136"/>
    </source>
</evidence>
<evidence type="ECO:0000313" key="7">
    <source>
        <dbReference type="EMBL" id="CAL1701394.1"/>
    </source>
</evidence>
<name>A0ABP1D3U7_9APHY</name>
<dbReference type="InterPro" id="IPR019013">
    <property type="entry name" value="Vma21"/>
</dbReference>
<evidence type="ECO:0000313" key="8">
    <source>
        <dbReference type="Proteomes" id="UP001497453"/>
    </source>
</evidence>
<organism evidence="7 8">
    <name type="scientific">Somion occarium</name>
    <dbReference type="NCBI Taxonomy" id="3059160"/>
    <lineage>
        <taxon>Eukaryota</taxon>
        <taxon>Fungi</taxon>
        <taxon>Dikarya</taxon>
        <taxon>Basidiomycota</taxon>
        <taxon>Agaricomycotina</taxon>
        <taxon>Agaricomycetes</taxon>
        <taxon>Polyporales</taxon>
        <taxon>Cerrenaceae</taxon>
        <taxon>Somion</taxon>
    </lineage>
</organism>
<dbReference type="Pfam" id="PF09446">
    <property type="entry name" value="VMA21"/>
    <property type="match status" value="1"/>
</dbReference>
<evidence type="ECO:0000256" key="1">
    <source>
        <dbReference type="ARBA" id="ARBA00022692"/>
    </source>
</evidence>
<evidence type="ECO:0000256" key="3">
    <source>
        <dbReference type="ARBA" id="ARBA00022989"/>
    </source>
</evidence>
<protein>
    <recommendedName>
        <fullName evidence="9">Vacuolar ATPase assembly integral membrane protein VMA21 homolog</fullName>
    </recommendedName>
</protein>
<evidence type="ECO:0000256" key="6">
    <source>
        <dbReference type="SAM" id="Phobius"/>
    </source>
</evidence>
<reference evidence="8" key="1">
    <citation type="submission" date="2024-04" db="EMBL/GenBank/DDBJ databases">
        <authorList>
            <person name="Shaw F."/>
            <person name="Minotto A."/>
        </authorList>
    </citation>
    <scope>NUCLEOTIDE SEQUENCE [LARGE SCALE GENOMIC DNA]</scope>
</reference>
<gene>
    <name evidence="7" type="ORF">GFSPODELE1_LOCUS3569</name>
</gene>
<feature type="transmembrane region" description="Helical" evidence="6">
    <location>
        <begin position="20"/>
        <end position="41"/>
    </location>
</feature>
<feature type="transmembrane region" description="Helical" evidence="6">
    <location>
        <begin position="53"/>
        <end position="72"/>
    </location>
</feature>
<accession>A0ABP1D3U7</accession>
<evidence type="ECO:0008006" key="9">
    <source>
        <dbReference type="Google" id="ProtNLM"/>
    </source>
</evidence>
<keyword evidence="5" id="KW-0968">Cytoplasmic vesicle</keyword>
<keyword evidence="2" id="KW-0256">Endoplasmic reticulum</keyword>
<keyword evidence="8" id="KW-1185">Reference proteome</keyword>